<dbReference type="STRING" id="37001.A0A1A9WRM4"/>
<dbReference type="GO" id="GO:0005634">
    <property type="term" value="C:nucleus"/>
    <property type="evidence" value="ECO:0007669"/>
    <property type="project" value="UniProtKB-SubCell"/>
</dbReference>
<feature type="domain" description="MCM C-terminal AAA(+) ATPase" evidence="9">
    <location>
        <begin position="414"/>
        <end position="615"/>
    </location>
</feature>
<dbReference type="SMART" id="SM00350">
    <property type="entry name" value="MCM"/>
    <property type="match status" value="1"/>
</dbReference>
<dbReference type="GO" id="GO:0042555">
    <property type="term" value="C:MCM complex"/>
    <property type="evidence" value="ECO:0007669"/>
    <property type="project" value="TreeGrafter"/>
</dbReference>
<evidence type="ECO:0000256" key="2">
    <source>
        <dbReference type="ARBA" id="ARBA00008010"/>
    </source>
</evidence>
<accession>A0A1A9WRM4</accession>
<dbReference type="Pfam" id="PF17855">
    <property type="entry name" value="MCM_lid"/>
    <property type="match status" value="1"/>
</dbReference>
<dbReference type="Proteomes" id="UP000091820">
    <property type="component" value="Unassembled WGS sequence"/>
</dbReference>
<evidence type="ECO:0000256" key="7">
    <source>
        <dbReference type="RuleBase" id="RU004070"/>
    </source>
</evidence>
<dbReference type="Gene3D" id="2.40.50.140">
    <property type="entry name" value="Nucleic acid-binding proteins"/>
    <property type="match status" value="1"/>
</dbReference>
<dbReference type="Gene3D" id="2.20.28.10">
    <property type="match status" value="1"/>
</dbReference>
<name>A0A1A9WRM4_9MUSC</name>
<dbReference type="PANTHER" id="PTHR11630">
    <property type="entry name" value="DNA REPLICATION LICENSING FACTOR MCM FAMILY MEMBER"/>
    <property type="match status" value="1"/>
</dbReference>
<dbReference type="PROSITE" id="PS50051">
    <property type="entry name" value="MCM_2"/>
    <property type="match status" value="1"/>
</dbReference>
<comment type="similarity">
    <text evidence="2 7">Belongs to the MCM family.</text>
</comment>
<dbReference type="CDD" id="cd22247">
    <property type="entry name" value="MCM8_WHD"/>
    <property type="match status" value="1"/>
</dbReference>
<dbReference type="GO" id="GO:0005524">
    <property type="term" value="F:ATP binding"/>
    <property type="evidence" value="ECO:0007669"/>
    <property type="project" value="UniProtKB-KW"/>
</dbReference>
<dbReference type="VEuPathDB" id="VectorBase:GBRI029703"/>
<dbReference type="AlphaFoldDB" id="A0A1A9WRM4"/>
<dbReference type="InterPro" id="IPR056875">
    <property type="entry name" value="MCM8/REC_WHD"/>
</dbReference>
<evidence type="ECO:0000256" key="1">
    <source>
        <dbReference type="ARBA" id="ARBA00004123"/>
    </source>
</evidence>
<dbReference type="InterPro" id="IPR033762">
    <property type="entry name" value="MCM_OB"/>
</dbReference>
<dbReference type="InterPro" id="IPR012340">
    <property type="entry name" value="NA-bd_OB-fold"/>
</dbReference>
<dbReference type="Pfam" id="PF00493">
    <property type="entry name" value="MCM"/>
    <property type="match status" value="1"/>
</dbReference>
<keyword evidence="6" id="KW-0539">Nucleus</keyword>
<dbReference type="PRINTS" id="PR01657">
    <property type="entry name" value="MCMFAMILY"/>
</dbReference>
<sequence>MFPFNQRASSRFARGGARGWDRRGGNRGGGAHRPYFYFRRNGRIIPGHSRARGGIMQPPAGFGSSRIAGDFSSSFLRPQIYAAPEDAEQMIQSFAVEIPNEYPGWRLYFYSANFEENNSIHARLQLMQAHYKNFVMKYDFLDIQKKGYFQVMAKILHMDEDLRRDWPTLRDDMQSNPYKTMTIMALAMQTLALDAAIDAHTSKEKSDQWKIVRPRIVKPRKIYVRPEGFLVEQPMEQISLMEVDQLYCVRGLVQTMGDVEVYASWMAYKCSRCKQDQALRQGDLPIRPNGCKTHGCMAKQGFVEMRSSPFSRLKVKQTIELAEARLDVLQYDNNSSNYCLEAELHYDLVDSVVIGEEVIMTGVLKMRGLQESTGGKEMKVYLKVCSIIKAERIPHHFNEHDIQAITTINGAADSFKLLVHSLAPEIYGHEMVKAGALLSTIGGAGSQLHDEEEINILLIGDPGVGKSGIAKVCAQISQKGALIQSKQELAGSGPKLTATVKGRAHIILESGGLLRANKGHCSIDDIDRFSSQQDSLINLMQTQSLVVPTVATYINLSASTSVIATANSMRGHYDQSKLLANNIRISPILLNEFHLVFLMLDKPDKGSDAIFSEHVRAVHAGSKKNSTIMNKFNTLPKFNNTMSESDWTEQNGNPIDLMERLKFFDGEEDLDLIPTILLKKFITYARQQVKPLLIAEAAEILKKFYMELREQQHSDEDSLCINSGHLAGLIRLCQARARIDFSTEVTTAHVHNIISLIKHSNADIKLGDYIDNNPSRNLQAMATTSQLGRNSGGAAPRGNAKKFLQMLQMRSNALCRRIFEYDELKDMATRLGITCGVSNLIDTINYQGLLLKKGPNMYELLEE</sequence>
<dbReference type="InterPro" id="IPR001208">
    <property type="entry name" value="MCM_dom"/>
</dbReference>
<reference evidence="11" key="1">
    <citation type="submission" date="2014-03" db="EMBL/GenBank/DDBJ databases">
        <authorList>
            <person name="Aksoy S."/>
            <person name="Warren W."/>
            <person name="Wilson R.K."/>
        </authorList>
    </citation>
    <scope>NUCLEOTIDE SEQUENCE [LARGE SCALE GENOMIC DNA]</scope>
    <source>
        <strain evidence="11">IAEA</strain>
    </source>
</reference>
<feature type="region of interest" description="Disordered" evidence="8">
    <location>
        <begin position="1"/>
        <end position="26"/>
    </location>
</feature>
<keyword evidence="4 7" id="KW-0067">ATP-binding</keyword>
<dbReference type="Pfam" id="PF26065">
    <property type="entry name" value="MCM8_N"/>
    <property type="match status" value="1"/>
</dbReference>
<proteinExistence type="inferred from homology"/>
<protein>
    <recommendedName>
        <fullName evidence="9">MCM C-terminal AAA(+) ATPase domain-containing protein</fullName>
    </recommendedName>
</protein>
<dbReference type="Pfam" id="PF17207">
    <property type="entry name" value="MCM_OB"/>
    <property type="match status" value="1"/>
</dbReference>
<dbReference type="SUPFAM" id="SSF52540">
    <property type="entry name" value="P-loop containing nucleoside triphosphate hydrolases"/>
    <property type="match status" value="1"/>
</dbReference>
<dbReference type="EnsemblMetazoa" id="GBRI029703-RA">
    <property type="protein sequence ID" value="GBRI029703-PA"/>
    <property type="gene ID" value="GBRI029703"/>
</dbReference>
<keyword evidence="5 7" id="KW-0238">DNA-binding</keyword>
<evidence type="ECO:0000256" key="5">
    <source>
        <dbReference type="ARBA" id="ARBA00023125"/>
    </source>
</evidence>
<evidence type="ECO:0000256" key="3">
    <source>
        <dbReference type="ARBA" id="ARBA00022741"/>
    </source>
</evidence>
<dbReference type="Gene3D" id="3.40.50.300">
    <property type="entry name" value="P-loop containing nucleotide triphosphate hydrolases"/>
    <property type="match status" value="1"/>
</dbReference>
<keyword evidence="11" id="KW-1185">Reference proteome</keyword>
<dbReference type="PANTHER" id="PTHR11630:SF47">
    <property type="entry name" value="DNA HELICASE MCM8"/>
    <property type="match status" value="1"/>
</dbReference>
<dbReference type="SUPFAM" id="SSF50249">
    <property type="entry name" value="Nucleic acid-binding proteins"/>
    <property type="match status" value="1"/>
</dbReference>
<evidence type="ECO:0000313" key="11">
    <source>
        <dbReference type="Proteomes" id="UP000091820"/>
    </source>
</evidence>
<dbReference type="GO" id="GO:0017116">
    <property type="term" value="F:single-stranded DNA helicase activity"/>
    <property type="evidence" value="ECO:0007669"/>
    <property type="project" value="TreeGrafter"/>
</dbReference>
<dbReference type="InterPro" id="IPR031327">
    <property type="entry name" value="MCM"/>
</dbReference>
<dbReference type="GO" id="GO:0003697">
    <property type="term" value="F:single-stranded DNA binding"/>
    <property type="evidence" value="ECO:0007669"/>
    <property type="project" value="TreeGrafter"/>
</dbReference>
<keyword evidence="3 7" id="KW-0547">Nucleotide-binding</keyword>
<evidence type="ECO:0000256" key="6">
    <source>
        <dbReference type="ARBA" id="ARBA00023242"/>
    </source>
</evidence>
<comment type="subcellular location">
    <subcellularLocation>
        <location evidence="1">Nucleus</location>
    </subcellularLocation>
</comment>
<evidence type="ECO:0000256" key="4">
    <source>
        <dbReference type="ARBA" id="ARBA00022840"/>
    </source>
</evidence>
<reference evidence="10" key="2">
    <citation type="submission" date="2020-05" db="UniProtKB">
        <authorList>
            <consortium name="EnsemblMetazoa"/>
        </authorList>
    </citation>
    <scope>IDENTIFICATION</scope>
    <source>
        <strain evidence="10">IAEA</strain>
    </source>
</reference>
<dbReference type="InterPro" id="IPR027417">
    <property type="entry name" value="P-loop_NTPase"/>
</dbReference>
<dbReference type="Pfam" id="PF25051">
    <property type="entry name" value="WHD_MCM8"/>
    <property type="match status" value="1"/>
</dbReference>
<evidence type="ECO:0000256" key="8">
    <source>
        <dbReference type="SAM" id="MobiDB-lite"/>
    </source>
</evidence>
<organism evidence="10 11">
    <name type="scientific">Glossina brevipalpis</name>
    <dbReference type="NCBI Taxonomy" id="37001"/>
    <lineage>
        <taxon>Eukaryota</taxon>
        <taxon>Metazoa</taxon>
        <taxon>Ecdysozoa</taxon>
        <taxon>Arthropoda</taxon>
        <taxon>Hexapoda</taxon>
        <taxon>Insecta</taxon>
        <taxon>Pterygota</taxon>
        <taxon>Neoptera</taxon>
        <taxon>Endopterygota</taxon>
        <taxon>Diptera</taxon>
        <taxon>Brachycera</taxon>
        <taxon>Muscomorpha</taxon>
        <taxon>Hippoboscoidea</taxon>
        <taxon>Glossinidae</taxon>
        <taxon>Glossina</taxon>
    </lineage>
</organism>
<dbReference type="InterPro" id="IPR041562">
    <property type="entry name" value="MCM_lid"/>
</dbReference>
<evidence type="ECO:0000259" key="9">
    <source>
        <dbReference type="PROSITE" id="PS50051"/>
    </source>
</evidence>
<dbReference type="InterPro" id="IPR058767">
    <property type="entry name" value="MCM8_N"/>
</dbReference>
<evidence type="ECO:0000313" key="10">
    <source>
        <dbReference type="EnsemblMetazoa" id="GBRI029703-PA"/>
    </source>
</evidence>
<dbReference type="GO" id="GO:0006310">
    <property type="term" value="P:DNA recombination"/>
    <property type="evidence" value="ECO:0007669"/>
    <property type="project" value="UniProtKB-ARBA"/>
</dbReference>